<evidence type="ECO:0000313" key="1">
    <source>
        <dbReference type="EMBL" id="QQV92071.1"/>
    </source>
</evidence>
<organism evidence="1 2">
    <name type="scientific">Klebsiella phage vB_KpM_FBKp24</name>
    <dbReference type="NCBI Taxonomy" id="2801834"/>
    <lineage>
        <taxon>Viruses</taxon>
        <taxon>Duplodnaviria</taxon>
        <taxon>Heunggongvirae</taxon>
        <taxon>Uroviricota</taxon>
        <taxon>Caudoviricetes</taxon>
        <taxon>Chimalliviridae</taxon>
        <taxon>Maaswegvirus</taxon>
        <taxon>Maaswegvirus Kp24</taxon>
    </lineage>
</organism>
<dbReference type="Proteomes" id="UP000596381">
    <property type="component" value="Segment"/>
</dbReference>
<sequence length="373" mass="43024">MITDKKLTIGAISDIHFFHKRTKSPRMLADIRRLYPMEEKPELDILTVSGDYFDHLVSFNDPDIYYAMEGARHLLRYCKKWDILLRVLEGTNLHDRKQSQIFDFINTGEGIECKLKYIDALSIEYLEEWDINILYLPDEWTHNAELTYQQVKDLIHSRGMEKVDIAIVHGGCSYQLPGIHSPALHDAAKWSDLVSLAILSGHIHNHSRFMKWISVGSLNRLGHGEEEPKGVLEITFLNGKEINFKRKINTKAKIYRTISAIGLDFPEIIDLIDQQTDLVEGSALRIEFMADDPVLPWMEILKSTFPALELSEIRRGKKTATTTGSTFTQKRYEFTALTPSSVSPLFKQRWENEQIPSEKIDHALRLLQDLIEE</sequence>
<keyword evidence="2" id="KW-1185">Reference proteome</keyword>
<proteinExistence type="predicted"/>
<dbReference type="InterPro" id="IPR029052">
    <property type="entry name" value="Metallo-depent_PP-like"/>
</dbReference>
<name>A0A7U0GBC0_9CAUD</name>
<dbReference type="SUPFAM" id="SSF56300">
    <property type="entry name" value="Metallo-dependent phosphatases"/>
    <property type="match status" value="1"/>
</dbReference>
<dbReference type="Gene3D" id="3.60.21.10">
    <property type="match status" value="1"/>
</dbReference>
<protein>
    <submittedName>
        <fullName evidence="1">Putative nuclease SbcCD D subunit</fullName>
    </submittedName>
</protein>
<dbReference type="EMBL" id="MW394391">
    <property type="protein sequence ID" value="QQV92071.1"/>
    <property type="molecule type" value="Genomic_DNA"/>
</dbReference>
<accession>A0A7U0GBC0</accession>
<reference evidence="1 2" key="1">
    <citation type="submission" date="2020-12" db="EMBL/GenBank/DDBJ databases">
        <title>Genomic characterization of four novel bacteriophages infecting Klebsiella pneumoniae.</title>
        <authorList>
            <person name="Estrada Bonilla B."/>
            <person name="Costa A.R."/>
            <person name="van Rossum T."/>
            <person name="Hagedoorn S."/>
            <person name="Wallinga H."/>
            <person name="Xiao M."/>
            <person name="Song W."/>
            <person name="Haas P.-J."/>
            <person name="Nobrega F.L."/>
            <person name="Brouns S.J.J."/>
        </authorList>
    </citation>
    <scope>NUCLEOTIDE SEQUENCE [LARGE SCALE GENOMIC DNA]</scope>
</reference>
<gene>
    <name evidence="1" type="ORF">vBKpMFBKp24_078</name>
</gene>
<evidence type="ECO:0000313" key="2">
    <source>
        <dbReference type="Proteomes" id="UP000596381"/>
    </source>
</evidence>